<keyword evidence="4" id="KW-0067">ATP-binding</keyword>
<gene>
    <name evidence="7" type="ORF">D7D48_02980</name>
</gene>
<feature type="domain" description="Helicase C-terminal" evidence="6">
    <location>
        <begin position="129"/>
        <end position="295"/>
    </location>
</feature>
<dbReference type="PANTHER" id="PTHR12131:SF1">
    <property type="entry name" value="ATP-DEPENDENT RNA HELICASE SUPV3L1, MITOCHONDRIAL-RELATED"/>
    <property type="match status" value="1"/>
</dbReference>
<dbReference type="GO" id="GO:0005524">
    <property type="term" value="F:ATP binding"/>
    <property type="evidence" value="ECO:0007669"/>
    <property type="project" value="UniProtKB-KW"/>
</dbReference>
<dbReference type="AlphaFoldDB" id="A0A3R8S6A5"/>
<dbReference type="PANTHER" id="PTHR12131">
    <property type="entry name" value="ATP-DEPENDENT RNA AND DNA HELICASE"/>
    <property type="match status" value="1"/>
</dbReference>
<evidence type="ECO:0000259" key="6">
    <source>
        <dbReference type="PROSITE" id="PS51194"/>
    </source>
</evidence>
<dbReference type="PROSITE" id="PS51194">
    <property type="entry name" value="HELICASE_CTER"/>
    <property type="match status" value="1"/>
</dbReference>
<keyword evidence="3 7" id="KW-0347">Helicase</keyword>
<evidence type="ECO:0000313" key="8">
    <source>
        <dbReference type="Proteomes" id="UP000268553"/>
    </source>
</evidence>
<evidence type="ECO:0000256" key="2">
    <source>
        <dbReference type="ARBA" id="ARBA00022801"/>
    </source>
</evidence>
<evidence type="ECO:0000256" key="1">
    <source>
        <dbReference type="ARBA" id="ARBA00022741"/>
    </source>
</evidence>
<dbReference type="EMBL" id="RWJI01000001">
    <property type="protein sequence ID" value="RRQ52844.1"/>
    <property type="molecule type" value="Genomic_DNA"/>
</dbReference>
<dbReference type="GO" id="GO:0004386">
    <property type="term" value="F:helicase activity"/>
    <property type="evidence" value="ECO:0007669"/>
    <property type="project" value="UniProtKB-KW"/>
</dbReference>
<dbReference type="Pfam" id="PF00271">
    <property type="entry name" value="Helicase_C"/>
    <property type="match status" value="1"/>
</dbReference>
<accession>A0A3R8S6A5</accession>
<feature type="region of interest" description="Disordered" evidence="5">
    <location>
        <begin position="797"/>
        <end position="820"/>
    </location>
</feature>
<dbReference type="Pfam" id="PF22527">
    <property type="entry name" value="DEXQc_Suv3"/>
    <property type="match status" value="1"/>
</dbReference>
<comment type="caution">
    <text evidence="7">The sequence shown here is derived from an EMBL/GenBank/DDBJ whole genome shotgun (WGS) entry which is preliminary data.</text>
</comment>
<evidence type="ECO:0000313" key="7">
    <source>
        <dbReference type="EMBL" id="RRQ52844.1"/>
    </source>
</evidence>
<sequence>MCAHSSGMIGFPLRLLAREIYDRVVALKGVQNVALITGEERIEPPQARWYCCTVESMPIQKDFAFVAIDEAQLGADPERGHIFTDRILHARGREETMILGSESLRPIIRALLPDAEIISRPRFSTLSYAGAKKLSRLPKRSAIVAFSIEQVYAVAETLRRMRGGAAVVMGALSPRTRNAQVAMFQSGEVDYLVATDAIGMGLNLDVAHVAFVSLSKFDGSRRRRLTVAEMAQIAGRAGRHQRDGSFGTLAGEGSEFTPEEVLAIEGHSFPRLDWLYWREAKPRFNDIATLIADLEKKPHRSGLLPAPKAIDLLVLKRLAEMPDVKALIRHQVDVARLWEVASLPDFRQMGEEHHSRFVASLWQYLGQNKRVIPQGVYASELARLDNIQGDVDTLSARIAAVRTWTYIAHRSDWLTNPPAMAERARALEEKLSDALHDALRQRFVDKRTSMLLRKNAKDVGLLPVEIQADTHVLVDGEDIGTLQGFAFRVDPAAKASDRKLLLAAAERHLAAYLRQKAKDVSMAEDSEFSLAADGEGKPAIFWQGEILGALTKGRTLLQPTFSPVKAVAGLEGDALREITTRAESWIAGQLAKAMGGIIGLLDLAQQADVDGNVRALAVRLADEGGIAGRHYLADAIAALPKEARGAARKGGIVFGALDIYHHAALKPAAAKWRAALFAARDNRAMPELPPESAVHLKAWIFASASEARNAGYRRIGDEYVRIDLAERVIKKAHEARGQGNLFGMDMAFATSLGISENGLKALMRDAGFRPAEKAPEPQAEVVAETVSEAVEIVAAESVPAPEAEVEEGTATAEVAKSAPEEAAPPVIELQAVTLTHWRWVGLPKPRPPEQRPQRAKPQSQAARATSKPRPKNEREPLVTTQTAQPSSLALQLAALKGLKL</sequence>
<dbReference type="InterPro" id="IPR001650">
    <property type="entry name" value="Helicase_C-like"/>
</dbReference>
<dbReference type="InterPro" id="IPR050699">
    <property type="entry name" value="RNA-DNA_Helicase"/>
</dbReference>
<evidence type="ECO:0000256" key="3">
    <source>
        <dbReference type="ARBA" id="ARBA00022806"/>
    </source>
</evidence>
<dbReference type="InterPro" id="IPR055206">
    <property type="entry name" value="DEXQc_SUV3"/>
</dbReference>
<dbReference type="Gene3D" id="3.40.50.300">
    <property type="entry name" value="P-loop containing nucleotide triphosphate hydrolases"/>
    <property type="match status" value="2"/>
</dbReference>
<keyword evidence="8" id="KW-1185">Reference proteome</keyword>
<protein>
    <submittedName>
        <fullName evidence="7">Helicase</fullName>
    </submittedName>
</protein>
<name>A0A3R8S6A5_9SPHN</name>
<dbReference type="SMART" id="SM00490">
    <property type="entry name" value="HELICc"/>
    <property type="match status" value="1"/>
</dbReference>
<keyword evidence="2" id="KW-0378">Hydrolase</keyword>
<dbReference type="Proteomes" id="UP000268553">
    <property type="component" value="Unassembled WGS sequence"/>
</dbReference>
<feature type="region of interest" description="Disordered" evidence="5">
    <location>
        <begin position="841"/>
        <end position="886"/>
    </location>
</feature>
<dbReference type="SUPFAM" id="SSF52540">
    <property type="entry name" value="P-loop containing nucleoside triphosphate hydrolases"/>
    <property type="match status" value="1"/>
</dbReference>
<organism evidence="7 8">
    <name type="scientific">Sphingorhabdus wooponensis</name>
    <dbReference type="NCBI Taxonomy" id="940136"/>
    <lineage>
        <taxon>Bacteria</taxon>
        <taxon>Pseudomonadati</taxon>
        <taxon>Pseudomonadota</taxon>
        <taxon>Alphaproteobacteria</taxon>
        <taxon>Sphingomonadales</taxon>
        <taxon>Sphingomonadaceae</taxon>
        <taxon>Sphingorhabdus</taxon>
    </lineage>
</organism>
<dbReference type="OrthoDB" id="9807155at2"/>
<feature type="compositionally biased region" description="Low complexity" evidence="5">
    <location>
        <begin position="797"/>
        <end position="815"/>
    </location>
</feature>
<evidence type="ECO:0000256" key="5">
    <source>
        <dbReference type="SAM" id="MobiDB-lite"/>
    </source>
</evidence>
<evidence type="ECO:0000256" key="4">
    <source>
        <dbReference type="ARBA" id="ARBA00022840"/>
    </source>
</evidence>
<keyword evidence="1" id="KW-0547">Nucleotide-binding</keyword>
<dbReference type="InterPro" id="IPR027417">
    <property type="entry name" value="P-loop_NTPase"/>
</dbReference>
<proteinExistence type="predicted"/>
<reference evidence="7 8" key="1">
    <citation type="submission" date="2018-12" db="EMBL/GenBank/DDBJ databases">
        <authorList>
            <person name="Kim S.-J."/>
            <person name="Jung G.-Y."/>
        </authorList>
    </citation>
    <scope>NUCLEOTIDE SEQUENCE [LARGE SCALE GENOMIC DNA]</scope>
    <source>
        <strain evidence="7 8">03SU3-P</strain>
    </source>
</reference>
<dbReference type="GO" id="GO:0016787">
    <property type="term" value="F:hydrolase activity"/>
    <property type="evidence" value="ECO:0007669"/>
    <property type="project" value="UniProtKB-KW"/>
</dbReference>